<keyword evidence="3" id="KW-1185">Reference proteome</keyword>
<organism evidence="2 3">
    <name type="scientific">Arcobacter lacus</name>
    <dbReference type="NCBI Taxonomy" id="1912876"/>
    <lineage>
        <taxon>Bacteria</taxon>
        <taxon>Pseudomonadati</taxon>
        <taxon>Campylobacterota</taxon>
        <taxon>Epsilonproteobacteria</taxon>
        <taxon>Campylobacterales</taxon>
        <taxon>Arcobacteraceae</taxon>
        <taxon>Arcobacter</taxon>
    </lineage>
</organism>
<sequence length="297" mass="34135">MLDRFGRNYSLEIITLNNQKITIQPELRISFDITKSVKGSLNNGTIQIYNLSQTKRDQITKDEDIVDKDKEKQKKEKPKNPDDKRTLPADYMQFELKAGYSKIETIFKGAISKAFSKKQGAEFITTIEAYDGLYDMQNSYTSKVVKGNISEQVIKDMPTVKKGKITEQNPLLRPRVLVGNSFKILEENLTENETYYVDDGVLHIIKDKEVTSSYIPLVNSETGLLDTPEKAEKEVRFETMMNPLLKIGCLLKLESLYDKRFNGIYKINTIHYTGDYGGTDWKQEVFCISCNDYKVIK</sequence>
<protein>
    <submittedName>
        <fullName evidence="2">Uncharacterized protein</fullName>
    </submittedName>
</protein>
<evidence type="ECO:0000313" key="2">
    <source>
        <dbReference type="EMBL" id="PUE66760.1"/>
    </source>
</evidence>
<reference evidence="2 3" key="1">
    <citation type="submission" date="2017-02" db="EMBL/GenBank/DDBJ databases">
        <title>Arcobacter lacus sp. nov., a new species isolated from reclaimed water.</title>
        <authorList>
            <person name="Figueras M.J."/>
            <person name="Perez-Cataluna A."/>
            <person name="Salas-Masso N."/>
        </authorList>
    </citation>
    <scope>NUCLEOTIDE SEQUENCE [LARGE SCALE GENOMIC DNA]</scope>
    <source>
        <strain evidence="2 3">RW43-9</strain>
    </source>
</reference>
<gene>
    <name evidence="2" type="ORF">B0175_05180</name>
</gene>
<evidence type="ECO:0000256" key="1">
    <source>
        <dbReference type="SAM" id="MobiDB-lite"/>
    </source>
</evidence>
<dbReference type="Proteomes" id="UP000251311">
    <property type="component" value="Unassembled WGS sequence"/>
</dbReference>
<dbReference type="RefSeq" id="WP_108527592.1">
    <property type="nucleotide sequence ID" value="NZ_MUXF01000008.1"/>
</dbReference>
<dbReference type="InterPro" id="IPR054496">
    <property type="entry name" value="E217_GP41"/>
</dbReference>
<dbReference type="Pfam" id="PF22759">
    <property type="entry name" value="E217_GP41"/>
    <property type="match status" value="1"/>
</dbReference>
<accession>A0ABX5JN41</accession>
<feature type="region of interest" description="Disordered" evidence="1">
    <location>
        <begin position="66"/>
        <end position="87"/>
    </location>
</feature>
<evidence type="ECO:0000313" key="3">
    <source>
        <dbReference type="Proteomes" id="UP000251311"/>
    </source>
</evidence>
<comment type="caution">
    <text evidence="2">The sequence shown here is derived from an EMBL/GenBank/DDBJ whole genome shotgun (WGS) entry which is preliminary data.</text>
</comment>
<dbReference type="EMBL" id="MUXF01000008">
    <property type="protein sequence ID" value="PUE66760.1"/>
    <property type="molecule type" value="Genomic_DNA"/>
</dbReference>
<proteinExistence type="predicted"/>
<name>A0ABX5JN41_9BACT</name>